<proteinExistence type="predicted"/>
<evidence type="ECO:0000313" key="2">
    <source>
        <dbReference type="Proteomes" id="UP001239111"/>
    </source>
</evidence>
<protein>
    <submittedName>
        <fullName evidence="1">Uncharacterized protein</fullName>
    </submittedName>
</protein>
<reference evidence="1" key="1">
    <citation type="submission" date="2023-04" db="EMBL/GenBank/DDBJ databases">
        <title>A chromosome-level genome assembly of the parasitoid wasp Eretmocerus hayati.</title>
        <authorList>
            <person name="Zhong Y."/>
            <person name="Liu S."/>
            <person name="Liu Y."/>
        </authorList>
    </citation>
    <scope>NUCLEOTIDE SEQUENCE</scope>
    <source>
        <strain evidence="1">ZJU_SS_LIU_2023</strain>
    </source>
</reference>
<keyword evidence="2" id="KW-1185">Reference proteome</keyword>
<gene>
    <name evidence="1" type="ORF">QAD02_015734</name>
</gene>
<evidence type="ECO:0000313" key="1">
    <source>
        <dbReference type="EMBL" id="KAJ8679947.1"/>
    </source>
</evidence>
<dbReference type="Proteomes" id="UP001239111">
    <property type="component" value="Chromosome 2"/>
</dbReference>
<accession>A0ACC2PBY6</accession>
<organism evidence="1 2">
    <name type="scientific">Eretmocerus hayati</name>
    <dbReference type="NCBI Taxonomy" id="131215"/>
    <lineage>
        <taxon>Eukaryota</taxon>
        <taxon>Metazoa</taxon>
        <taxon>Ecdysozoa</taxon>
        <taxon>Arthropoda</taxon>
        <taxon>Hexapoda</taxon>
        <taxon>Insecta</taxon>
        <taxon>Pterygota</taxon>
        <taxon>Neoptera</taxon>
        <taxon>Endopterygota</taxon>
        <taxon>Hymenoptera</taxon>
        <taxon>Apocrita</taxon>
        <taxon>Proctotrupomorpha</taxon>
        <taxon>Chalcidoidea</taxon>
        <taxon>Aphelinidae</taxon>
        <taxon>Aphelininae</taxon>
        <taxon>Eretmocerus</taxon>
    </lineage>
</organism>
<sequence length="294" mass="34670">MIETENDEQTSGIVENKKKFKCDYQDCNLEFAKASALTYHMNVHLNLRPFKCAYVNCDKAYCSPSHLQRHNITHDVGIGIDPDKHMCKECSATFTNSSNLKRHMKRKHDESNKKNFCVQCNKQFKKQHLYEEHVEFFHHLMGDRLKSFECEQCGKVLNNLRSFKRHKRNHLKKFFTCPEEGCSAVFLTKPLLQQHKQSTHIYEFYCADCSLCFTSKCDLRRHVYSHLESEKSYACPYDDCNRVYTRKSNLNMHVKSHHTKEITFQCSVCQLYLSSKQKLKNHTDIFHKFEVGIG</sequence>
<comment type="caution">
    <text evidence="1">The sequence shown here is derived from an EMBL/GenBank/DDBJ whole genome shotgun (WGS) entry which is preliminary data.</text>
</comment>
<dbReference type="EMBL" id="CM056742">
    <property type="protein sequence ID" value="KAJ8679947.1"/>
    <property type="molecule type" value="Genomic_DNA"/>
</dbReference>
<name>A0ACC2PBY6_9HYME</name>